<dbReference type="EMBL" id="JAIWYP010000001">
    <property type="protein sequence ID" value="KAH3888556.1"/>
    <property type="molecule type" value="Genomic_DNA"/>
</dbReference>
<evidence type="ECO:0000313" key="2">
    <source>
        <dbReference type="Proteomes" id="UP000828390"/>
    </source>
</evidence>
<accession>A0A9D4S1J3</accession>
<proteinExistence type="predicted"/>
<reference evidence="1" key="1">
    <citation type="journal article" date="2019" name="bioRxiv">
        <title>The Genome of the Zebra Mussel, Dreissena polymorpha: A Resource for Invasive Species Research.</title>
        <authorList>
            <person name="McCartney M.A."/>
            <person name="Auch B."/>
            <person name="Kono T."/>
            <person name="Mallez S."/>
            <person name="Zhang Y."/>
            <person name="Obille A."/>
            <person name="Becker A."/>
            <person name="Abrahante J.E."/>
            <person name="Garbe J."/>
            <person name="Badalamenti J.P."/>
            <person name="Herman A."/>
            <person name="Mangelson H."/>
            <person name="Liachko I."/>
            <person name="Sullivan S."/>
            <person name="Sone E.D."/>
            <person name="Koren S."/>
            <person name="Silverstein K.A.T."/>
            <person name="Beckman K.B."/>
            <person name="Gohl D.M."/>
        </authorList>
    </citation>
    <scope>NUCLEOTIDE SEQUENCE</scope>
    <source>
        <strain evidence="1">Duluth1</strain>
        <tissue evidence="1">Whole animal</tissue>
    </source>
</reference>
<keyword evidence="2" id="KW-1185">Reference proteome</keyword>
<dbReference type="Proteomes" id="UP000828390">
    <property type="component" value="Unassembled WGS sequence"/>
</dbReference>
<reference evidence="1" key="2">
    <citation type="submission" date="2020-11" db="EMBL/GenBank/DDBJ databases">
        <authorList>
            <person name="McCartney M.A."/>
            <person name="Auch B."/>
            <person name="Kono T."/>
            <person name="Mallez S."/>
            <person name="Becker A."/>
            <person name="Gohl D.M."/>
            <person name="Silverstein K.A.T."/>
            <person name="Koren S."/>
            <person name="Bechman K.B."/>
            <person name="Herman A."/>
            <person name="Abrahante J.E."/>
            <person name="Garbe J."/>
        </authorList>
    </citation>
    <scope>NUCLEOTIDE SEQUENCE</scope>
    <source>
        <strain evidence="1">Duluth1</strain>
        <tissue evidence="1">Whole animal</tissue>
    </source>
</reference>
<name>A0A9D4S1J3_DREPO</name>
<gene>
    <name evidence="1" type="ORF">DPMN_012594</name>
</gene>
<organism evidence="1 2">
    <name type="scientific">Dreissena polymorpha</name>
    <name type="common">Zebra mussel</name>
    <name type="synonym">Mytilus polymorpha</name>
    <dbReference type="NCBI Taxonomy" id="45954"/>
    <lineage>
        <taxon>Eukaryota</taxon>
        <taxon>Metazoa</taxon>
        <taxon>Spiralia</taxon>
        <taxon>Lophotrochozoa</taxon>
        <taxon>Mollusca</taxon>
        <taxon>Bivalvia</taxon>
        <taxon>Autobranchia</taxon>
        <taxon>Heteroconchia</taxon>
        <taxon>Euheterodonta</taxon>
        <taxon>Imparidentia</taxon>
        <taxon>Neoheterodontei</taxon>
        <taxon>Myida</taxon>
        <taxon>Dreissenoidea</taxon>
        <taxon>Dreissenidae</taxon>
        <taxon>Dreissena</taxon>
    </lineage>
</organism>
<evidence type="ECO:0000313" key="1">
    <source>
        <dbReference type="EMBL" id="KAH3888556.1"/>
    </source>
</evidence>
<dbReference type="AlphaFoldDB" id="A0A9D4S1J3"/>
<comment type="caution">
    <text evidence="1">The sequence shown here is derived from an EMBL/GenBank/DDBJ whole genome shotgun (WGS) entry which is preliminary data.</text>
</comment>
<sequence>MLEAYVIPTSGIHTSVSAGYMQTTGLADGSAEAGSESNVEAELYYWASINQVYELMLETLDNDF</sequence>
<protein>
    <submittedName>
        <fullName evidence="1">Uncharacterized protein</fullName>
    </submittedName>
</protein>